<gene>
    <name evidence="1" type="ORF">METZ01_LOCUS9764</name>
</gene>
<accession>A0A381NQR9</accession>
<protein>
    <recommendedName>
        <fullName evidence="2">L-2-amino-thiazoline-4-carboxylic acid hydrolase</fullName>
    </recommendedName>
</protein>
<organism evidence="1">
    <name type="scientific">marine metagenome</name>
    <dbReference type="NCBI Taxonomy" id="408172"/>
    <lineage>
        <taxon>unclassified sequences</taxon>
        <taxon>metagenomes</taxon>
        <taxon>ecological metagenomes</taxon>
    </lineage>
</organism>
<dbReference type="InterPro" id="IPR026002">
    <property type="entry name" value="ATC_hydrolase-like"/>
</dbReference>
<name>A0A381NQR9_9ZZZZ</name>
<dbReference type="AlphaFoldDB" id="A0A381NQR9"/>
<dbReference type="EMBL" id="UINC01000531">
    <property type="protein sequence ID" value="SUZ56910.1"/>
    <property type="molecule type" value="Genomic_DNA"/>
</dbReference>
<evidence type="ECO:0008006" key="2">
    <source>
        <dbReference type="Google" id="ProtNLM"/>
    </source>
</evidence>
<dbReference type="Pfam" id="PF14196">
    <property type="entry name" value="ATC_hydrolase"/>
    <property type="match status" value="1"/>
</dbReference>
<reference evidence="1" key="1">
    <citation type="submission" date="2018-05" db="EMBL/GenBank/DDBJ databases">
        <authorList>
            <person name="Lanie J.A."/>
            <person name="Ng W.-L."/>
            <person name="Kazmierczak K.M."/>
            <person name="Andrzejewski T.M."/>
            <person name="Davidsen T.M."/>
            <person name="Wayne K.J."/>
            <person name="Tettelin H."/>
            <person name="Glass J.I."/>
            <person name="Rusch D."/>
            <person name="Podicherti R."/>
            <person name="Tsui H.-C.T."/>
            <person name="Winkler M.E."/>
        </authorList>
    </citation>
    <scope>NUCLEOTIDE SEQUENCE</scope>
</reference>
<evidence type="ECO:0000313" key="1">
    <source>
        <dbReference type="EMBL" id="SUZ56910.1"/>
    </source>
</evidence>
<sequence>MDNIPIIFKRRLQAEVMGPVFDEMSAQLGQTKAEDILRVAIQNAAIAEGQHFAATHSSPDQSPLRNFIDLFEQWKAGGALEVDVLHESDDQFDFNVTRCRYAEMYQEMDLGHIGHLLSCHRDGTFCQGFDDRITLQRDQTIMDGAPCCTFRYRCES</sequence>
<proteinExistence type="predicted"/>